<protein>
    <submittedName>
        <fullName evidence="1">Uncharacterized protein</fullName>
    </submittedName>
</protein>
<dbReference type="EMBL" id="BK014913">
    <property type="protein sequence ID" value="DAD82213.1"/>
    <property type="molecule type" value="Genomic_DNA"/>
</dbReference>
<reference evidence="1" key="1">
    <citation type="journal article" date="2021" name="Proc. Natl. Acad. Sci. U.S.A.">
        <title>A Catalog of Tens of Thousands of Viruses from Human Metagenomes Reveals Hidden Associations with Chronic Diseases.</title>
        <authorList>
            <person name="Tisza M.J."/>
            <person name="Buck C.B."/>
        </authorList>
    </citation>
    <scope>NUCLEOTIDE SEQUENCE</scope>
    <source>
        <strain evidence="1">CtwQg18</strain>
    </source>
</reference>
<organism evidence="1">
    <name type="scientific">Siphoviridae sp. ctwQg18</name>
    <dbReference type="NCBI Taxonomy" id="2826516"/>
    <lineage>
        <taxon>Viruses</taxon>
        <taxon>Duplodnaviria</taxon>
        <taxon>Heunggongvirae</taxon>
        <taxon>Uroviricota</taxon>
        <taxon>Caudoviricetes</taxon>
    </lineage>
</organism>
<evidence type="ECO:0000313" key="1">
    <source>
        <dbReference type="EMBL" id="DAD82213.1"/>
    </source>
</evidence>
<accession>A0A8S5MIP3</accession>
<dbReference type="EMBL" id="BK014913">
    <property type="protein sequence ID" value="DAD82172.1"/>
    <property type="molecule type" value="Genomic_DNA"/>
</dbReference>
<proteinExistence type="predicted"/>
<name>A0A8S5MIP3_9CAUD</name>
<sequence length="68" mass="7317">MAANILVRDVTISPNPVQAKGKYTISVSIEELKGVAFVGNYVGSYVNISDKEIPDKLPLAYVGNYTKG</sequence>